<dbReference type="GO" id="GO:0042132">
    <property type="term" value="F:fructose 1,6-bisphosphate 1-phosphatase activity"/>
    <property type="evidence" value="ECO:0007669"/>
    <property type="project" value="UniProtKB-EC"/>
</dbReference>
<dbReference type="PRINTS" id="PR00115">
    <property type="entry name" value="F16BPHPHTASE"/>
</dbReference>
<keyword evidence="7" id="KW-0479">Metal-binding</keyword>
<evidence type="ECO:0000259" key="12">
    <source>
        <dbReference type="Pfam" id="PF18913"/>
    </source>
</evidence>
<dbReference type="EC" id="3.1.3.11" evidence="5"/>
<evidence type="ECO:0000256" key="10">
    <source>
        <dbReference type="ARBA" id="ARBA00023277"/>
    </source>
</evidence>
<evidence type="ECO:0000256" key="4">
    <source>
        <dbReference type="ARBA" id="ARBA00010941"/>
    </source>
</evidence>
<dbReference type="InterPro" id="IPR033391">
    <property type="entry name" value="FBPase_N"/>
</dbReference>
<dbReference type="NCBIfam" id="NF006780">
    <property type="entry name" value="PRK09293.1-4"/>
    <property type="match status" value="1"/>
</dbReference>
<dbReference type="Pfam" id="PF18913">
    <property type="entry name" value="FBPase_C"/>
    <property type="match status" value="1"/>
</dbReference>
<evidence type="ECO:0000256" key="5">
    <source>
        <dbReference type="ARBA" id="ARBA00013093"/>
    </source>
</evidence>
<dbReference type="HAMAP" id="MF_01855">
    <property type="entry name" value="FBPase_class1"/>
    <property type="match status" value="1"/>
</dbReference>
<evidence type="ECO:0000256" key="2">
    <source>
        <dbReference type="ARBA" id="ARBA00001946"/>
    </source>
</evidence>
<dbReference type="GO" id="GO:0005986">
    <property type="term" value="P:sucrose biosynthetic process"/>
    <property type="evidence" value="ECO:0007669"/>
    <property type="project" value="TreeGrafter"/>
</dbReference>
<dbReference type="CDD" id="cd00354">
    <property type="entry name" value="FBPase"/>
    <property type="match status" value="1"/>
</dbReference>
<organism evidence="13">
    <name type="scientific">hydrothermal vent metagenome</name>
    <dbReference type="NCBI Taxonomy" id="652676"/>
    <lineage>
        <taxon>unclassified sequences</taxon>
        <taxon>metagenomes</taxon>
        <taxon>ecological metagenomes</taxon>
    </lineage>
</organism>
<comment type="pathway">
    <text evidence="3">Carbohydrate biosynthesis; Calvin cycle.</text>
</comment>
<dbReference type="PROSITE" id="PS00124">
    <property type="entry name" value="FBPASE"/>
    <property type="match status" value="1"/>
</dbReference>
<feature type="domain" description="Fructose-1-6-bisphosphatase class 1 C-terminal" evidence="12">
    <location>
        <begin position="199"/>
        <end position="327"/>
    </location>
</feature>
<dbReference type="GO" id="GO:0006002">
    <property type="term" value="P:fructose 6-phosphate metabolic process"/>
    <property type="evidence" value="ECO:0007669"/>
    <property type="project" value="TreeGrafter"/>
</dbReference>
<dbReference type="FunFam" id="3.40.190.80:FF:000011">
    <property type="entry name" value="Fructose-1,6-bisphosphatase class 1"/>
    <property type="match status" value="1"/>
</dbReference>
<dbReference type="PIRSF" id="PIRSF000904">
    <property type="entry name" value="FBPtase_SBPase"/>
    <property type="match status" value="1"/>
</dbReference>
<dbReference type="Gene3D" id="3.40.190.80">
    <property type="match status" value="1"/>
</dbReference>
<name>A0A3B0S193_9ZZZZ</name>
<keyword evidence="6" id="KW-0963">Cytoplasm</keyword>
<dbReference type="GO" id="GO:0046872">
    <property type="term" value="F:metal ion binding"/>
    <property type="evidence" value="ECO:0007669"/>
    <property type="project" value="UniProtKB-KW"/>
</dbReference>
<evidence type="ECO:0000256" key="9">
    <source>
        <dbReference type="ARBA" id="ARBA00022842"/>
    </source>
</evidence>
<dbReference type="PANTHER" id="PTHR11556:SF35">
    <property type="entry name" value="SEDOHEPTULOSE-1,7-BISPHOSPHATASE, CHLOROPLASTIC"/>
    <property type="match status" value="1"/>
</dbReference>
<evidence type="ECO:0000256" key="6">
    <source>
        <dbReference type="ARBA" id="ARBA00022490"/>
    </source>
</evidence>
<protein>
    <recommendedName>
        <fullName evidence="5">fructose-bisphosphatase</fullName>
        <ecNumber evidence="5">3.1.3.11</ecNumber>
    </recommendedName>
</protein>
<dbReference type="InterPro" id="IPR028343">
    <property type="entry name" value="FBPtase"/>
</dbReference>
<evidence type="ECO:0000256" key="3">
    <source>
        <dbReference type="ARBA" id="ARBA00005215"/>
    </source>
</evidence>
<dbReference type="InterPro" id="IPR044015">
    <property type="entry name" value="FBPase_C_dom"/>
</dbReference>
<dbReference type="GO" id="GO:0030388">
    <property type="term" value="P:fructose 1,6-bisphosphate metabolic process"/>
    <property type="evidence" value="ECO:0007669"/>
    <property type="project" value="TreeGrafter"/>
</dbReference>
<proteinExistence type="inferred from homology"/>
<evidence type="ECO:0000256" key="1">
    <source>
        <dbReference type="ARBA" id="ARBA00001273"/>
    </source>
</evidence>
<dbReference type="SUPFAM" id="SSF56655">
    <property type="entry name" value="Carbohydrate phosphatase"/>
    <property type="match status" value="1"/>
</dbReference>
<dbReference type="PIRSF" id="PIRSF500210">
    <property type="entry name" value="FBPtase"/>
    <property type="match status" value="1"/>
</dbReference>
<dbReference type="Pfam" id="PF00316">
    <property type="entry name" value="FBPase"/>
    <property type="match status" value="1"/>
</dbReference>
<dbReference type="NCBIfam" id="NF006779">
    <property type="entry name" value="PRK09293.1-3"/>
    <property type="match status" value="1"/>
</dbReference>
<gene>
    <name evidence="13" type="ORF">MNBD_ALPHA08-768</name>
</gene>
<comment type="cofactor">
    <cofactor evidence="2">
        <name>Mg(2+)</name>
        <dbReference type="ChEBI" id="CHEBI:18420"/>
    </cofactor>
</comment>
<evidence type="ECO:0000259" key="11">
    <source>
        <dbReference type="Pfam" id="PF00316"/>
    </source>
</evidence>
<evidence type="ECO:0000256" key="7">
    <source>
        <dbReference type="ARBA" id="ARBA00022723"/>
    </source>
</evidence>
<keyword evidence="9" id="KW-0460">Magnesium</keyword>
<comment type="catalytic activity">
    <reaction evidence="1">
        <text>beta-D-fructose 1,6-bisphosphate + H2O = beta-D-fructose 6-phosphate + phosphate</text>
        <dbReference type="Rhea" id="RHEA:11064"/>
        <dbReference type="ChEBI" id="CHEBI:15377"/>
        <dbReference type="ChEBI" id="CHEBI:32966"/>
        <dbReference type="ChEBI" id="CHEBI:43474"/>
        <dbReference type="ChEBI" id="CHEBI:57634"/>
        <dbReference type="EC" id="3.1.3.11"/>
    </reaction>
</comment>
<accession>A0A3B0S193</accession>
<feature type="domain" description="Fructose-1-6-bisphosphatase class I N-terminal" evidence="11">
    <location>
        <begin position="21"/>
        <end position="189"/>
    </location>
</feature>
<dbReference type="GO" id="GO:0005829">
    <property type="term" value="C:cytosol"/>
    <property type="evidence" value="ECO:0007669"/>
    <property type="project" value="TreeGrafter"/>
</dbReference>
<evidence type="ECO:0000313" key="13">
    <source>
        <dbReference type="EMBL" id="VAV97512.1"/>
    </source>
</evidence>
<reference evidence="13" key="1">
    <citation type="submission" date="2018-06" db="EMBL/GenBank/DDBJ databases">
        <authorList>
            <person name="Zhirakovskaya E."/>
        </authorList>
    </citation>
    <scope>NUCLEOTIDE SEQUENCE</scope>
</reference>
<comment type="similarity">
    <text evidence="4">Belongs to the FBPase class 1 family.</text>
</comment>
<dbReference type="InterPro" id="IPR020548">
    <property type="entry name" value="Fructose_bisphosphatase_AS"/>
</dbReference>
<keyword evidence="10" id="KW-0119">Carbohydrate metabolism</keyword>
<evidence type="ECO:0000256" key="8">
    <source>
        <dbReference type="ARBA" id="ARBA00022801"/>
    </source>
</evidence>
<dbReference type="InterPro" id="IPR000146">
    <property type="entry name" value="FBPase_class-1"/>
</dbReference>
<dbReference type="PANTHER" id="PTHR11556">
    <property type="entry name" value="FRUCTOSE-1,6-BISPHOSPHATASE-RELATED"/>
    <property type="match status" value="1"/>
</dbReference>
<sequence>MERHQTLASFLADWAGEDATNKAVVKTIEKLCGATVTIADLISQGPLAGEMAAIVGDNADGDAQKFLDVKSNELIFAALRDSPVAVMGSEEDDEAVPLNEGAPLAVAVDPLDGSSNIETNVSIGTIFSIFPTETAADKAPEKVFFQPGTNQLAAGFMVYGPQTTIVFTVGDGTHVATLDRKAGQFLITMENMKMISGKCEYAINASNYRQWSPGIRAYIDDCLAGTDGPRQQNYNMRWVASLVAETYRILIRGGVFLYPGDSRDGYECGRLRLVYEAFPVAMVIEQAGGVATNTTDRILDLVPDDLHQRTPLVFGPADEVERVKRYQASPVEKGASSPLFGHRGLFR</sequence>
<dbReference type="GO" id="GO:0006094">
    <property type="term" value="P:gluconeogenesis"/>
    <property type="evidence" value="ECO:0007669"/>
    <property type="project" value="TreeGrafter"/>
</dbReference>
<dbReference type="GO" id="GO:0006000">
    <property type="term" value="P:fructose metabolic process"/>
    <property type="evidence" value="ECO:0007669"/>
    <property type="project" value="TreeGrafter"/>
</dbReference>
<dbReference type="AlphaFoldDB" id="A0A3B0S193"/>
<keyword evidence="8 13" id="KW-0378">Hydrolase</keyword>
<dbReference type="EMBL" id="UOEC01000147">
    <property type="protein sequence ID" value="VAV97512.1"/>
    <property type="molecule type" value="Genomic_DNA"/>
</dbReference>
<dbReference type="Gene3D" id="3.30.540.10">
    <property type="entry name" value="Fructose-1,6-Bisphosphatase, subunit A, domain 1"/>
    <property type="match status" value="1"/>
</dbReference>